<organism evidence="1 2">
    <name type="scientific">Okeania hirsuta</name>
    <dbReference type="NCBI Taxonomy" id="1458930"/>
    <lineage>
        <taxon>Bacteria</taxon>
        <taxon>Bacillati</taxon>
        <taxon>Cyanobacteriota</taxon>
        <taxon>Cyanophyceae</taxon>
        <taxon>Oscillatoriophycideae</taxon>
        <taxon>Oscillatoriales</taxon>
        <taxon>Microcoleaceae</taxon>
        <taxon>Okeania</taxon>
    </lineage>
</organism>
<dbReference type="Proteomes" id="UP000269154">
    <property type="component" value="Unassembled WGS sequence"/>
</dbReference>
<reference evidence="1 2" key="1">
    <citation type="journal article" date="2018" name="ACS Chem. Biol.">
        <title>Ketoreductase domain dysfunction expands chemodiversity: malyngamide biosynthesis in the cyanobacterium Okeania hirsuta.</title>
        <authorList>
            <person name="Moss N.A."/>
            <person name="Leao T."/>
            <person name="Rankin M."/>
            <person name="McCullough T.M."/>
            <person name="Qu P."/>
            <person name="Korobeynikov A."/>
            <person name="Smith J.L."/>
            <person name="Gerwick L."/>
            <person name="Gerwick W.H."/>
        </authorList>
    </citation>
    <scope>NUCLEOTIDE SEQUENCE [LARGE SCALE GENOMIC DNA]</scope>
    <source>
        <strain evidence="1 2">PAB10Feb10-1</strain>
    </source>
</reference>
<evidence type="ECO:0008006" key="3">
    <source>
        <dbReference type="Google" id="ProtNLM"/>
    </source>
</evidence>
<evidence type="ECO:0000313" key="1">
    <source>
        <dbReference type="EMBL" id="RQH27420.1"/>
    </source>
</evidence>
<comment type="caution">
    <text evidence="1">The sequence shown here is derived from an EMBL/GenBank/DDBJ whole genome shotgun (WGS) entry which is preliminary data.</text>
</comment>
<gene>
    <name evidence="1" type="ORF">D5R40_27835</name>
</gene>
<accession>A0A3N6P4K8</accession>
<dbReference type="InterPro" id="IPR029062">
    <property type="entry name" value="Class_I_gatase-like"/>
</dbReference>
<name>A0A3N6P4K8_9CYAN</name>
<dbReference type="AlphaFoldDB" id="A0A3N6P4K8"/>
<dbReference type="SUPFAM" id="SSF52317">
    <property type="entry name" value="Class I glutamine amidotransferase-like"/>
    <property type="match status" value="1"/>
</dbReference>
<keyword evidence="2" id="KW-1185">Reference proteome</keyword>
<proteinExistence type="predicted"/>
<protein>
    <recommendedName>
        <fullName evidence="3">DJ-1/PfpI domain-containing protein</fullName>
    </recommendedName>
</protein>
<dbReference type="EMBL" id="RCBY01000260">
    <property type="protein sequence ID" value="RQH27420.1"/>
    <property type="molecule type" value="Genomic_DNA"/>
</dbReference>
<dbReference type="Gene3D" id="3.40.50.880">
    <property type="match status" value="1"/>
</dbReference>
<sequence length="92" mass="10204">MVGLPEDENVGKLIRWIEASNRYLVAVCHGPAAMVATAVHNNNPHPYQGYKMVAFPDKYDKQSPSMGYLPGHLAGFSAKPWKSKESKSSMIR</sequence>
<evidence type="ECO:0000313" key="2">
    <source>
        <dbReference type="Proteomes" id="UP000269154"/>
    </source>
</evidence>